<dbReference type="EMBL" id="RRYP01007743">
    <property type="protein sequence ID" value="TNV80267.1"/>
    <property type="molecule type" value="Genomic_DNA"/>
</dbReference>
<reference evidence="1" key="1">
    <citation type="submission" date="2019-06" db="EMBL/GenBank/DDBJ databases">
        <authorList>
            <person name="Zheng W."/>
        </authorList>
    </citation>
    <scope>NUCLEOTIDE SEQUENCE</scope>
    <source>
        <strain evidence="1">QDHG01</strain>
    </source>
</reference>
<sequence length="66" mass="7416">MISSFSQFPYNQAGCNPTKCIDLYIATCEGDKIYTNQQDQLQSISQSIHNLTLNITVESTPPYRGK</sequence>
<evidence type="ECO:0000313" key="2">
    <source>
        <dbReference type="Proteomes" id="UP000785679"/>
    </source>
</evidence>
<dbReference type="AlphaFoldDB" id="A0A8J8T2W9"/>
<comment type="caution">
    <text evidence="1">The sequence shown here is derived from an EMBL/GenBank/DDBJ whole genome shotgun (WGS) entry which is preliminary data.</text>
</comment>
<dbReference type="Proteomes" id="UP000785679">
    <property type="component" value="Unassembled WGS sequence"/>
</dbReference>
<organism evidence="1 2">
    <name type="scientific">Halteria grandinella</name>
    <dbReference type="NCBI Taxonomy" id="5974"/>
    <lineage>
        <taxon>Eukaryota</taxon>
        <taxon>Sar</taxon>
        <taxon>Alveolata</taxon>
        <taxon>Ciliophora</taxon>
        <taxon>Intramacronucleata</taxon>
        <taxon>Spirotrichea</taxon>
        <taxon>Stichotrichia</taxon>
        <taxon>Sporadotrichida</taxon>
        <taxon>Halteriidae</taxon>
        <taxon>Halteria</taxon>
    </lineage>
</organism>
<accession>A0A8J8T2W9</accession>
<proteinExistence type="predicted"/>
<name>A0A8J8T2W9_HALGN</name>
<gene>
    <name evidence="1" type="ORF">FGO68_gene10936</name>
</gene>
<protein>
    <submittedName>
        <fullName evidence="1">Uncharacterized protein</fullName>
    </submittedName>
</protein>
<keyword evidence="2" id="KW-1185">Reference proteome</keyword>
<evidence type="ECO:0000313" key="1">
    <source>
        <dbReference type="EMBL" id="TNV80267.1"/>
    </source>
</evidence>